<dbReference type="CDD" id="cd06261">
    <property type="entry name" value="TM_PBP2"/>
    <property type="match status" value="1"/>
</dbReference>
<dbReference type="SUPFAM" id="SSF161098">
    <property type="entry name" value="MetI-like"/>
    <property type="match status" value="1"/>
</dbReference>
<dbReference type="Gene3D" id="1.10.3720.10">
    <property type="entry name" value="MetI-like"/>
    <property type="match status" value="1"/>
</dbReference>
<keyword evidence="2 7" id="KW-0813">Transport</keyword>
<evidence type="ECO:0000256" key="1">
    <source>
        <dbReference type="ARBA" id="ARBA00004651"/>
    </source>
</evidence>
<dbReference type="EMBL" id="JBHLZN010000004">
    <property type="protein sequence ID" value="MFB9887188.1"/>
    <property type="molecule type" value="Genomic_DNA"/>
</dbReference>
<dbReference type="InterPro" id="IPR025966">
    <property type="entry name" value="OppC_N"/>
</dbReference>
<feature type="transmembrane region" description="Helical" evidence="7">
    <location>
        <begin position="269"/>
        <end position="290"/>
    </location>
</feature>
<dbReference type="InterPro" id="IPR000515">
    <property type="entry name" value="MetI-like"/>
</dbReference>
<dbReference type="Pfam" id="PF12911">
    <property type="entry name" value="OppC_N"/>
    <property type="match status" value="1"/>
</dbReference>
<feature type="transmembrane region" description="Helical" evidence="7">
    <location>
        <begin position="140"/>
        <end position="160"/>
    </location>
</feature>
<keyword evidence="5 7" id="KW-1133">Transmembrane helix</keyword>
<keyword evidence="6 7" id="KW-0472">Membrane</keyword>
<comment type="caution">
    <text evidence="9">The sequence shown here is derived from an EMBL/GenBank/DDBJ whole genome shotgun (WGS) entry which is preliminary data.</text>
</comment>
<dbReference type="PANTHER" id="PTHR43386">
    <property type="entry name" value="OLIGOPEPTIDE TRANSPORT SYSTEM PERMEASE PROTEIN APPC"/>
    <property type="match status" value="1"/>
</dbReference>
<dbReference type="InterPro" id="IPR035906">
    <property type="entry name" value="MetI-like_sf"/>
</dbReference>
<evidence type="ECO:0000256" key="3">
    <source>
        <dbReference type="ARBA" id="ARBA00022475"/>
    </source>
</evidence>
<keyword evidence="3" id="KW-1003">Cell membrane</keyword>
<evidence type="ECO:0000256" key="5">
    <source>
        <dbReference type="ARBA" id="ARBA00022989"/>
    </source>
</evidence>
<keyword evidence="10" id="KW-1185">Reference proteome</keyword>
<dbReference type="PROSITE" id="PS50928">
    <property type="entry name" value="ABC_TM1"/>
    <property type="match status" value="1"/>
</dbReference>
<feature type="transmembrane region" description="Helical" evidence="7">
    <location>
        <begin position="104"/>
        <end position="128"/>
    </location>
</feature>
<keyword evidence="4 7" id="KW-0812">Transmembrane</keyword>
<organism evidence="9 10">
    <name type="scientific">Balneatrix alpica</name>
    <dbReference type="NCBI Taxonomy" id="75684"/>
    <lineage>
        <taxon>Bacteria</taxon>
        <taxon>Pseudomonadati</taxon>
        <taxon>Pseudomonadota</taxon>
        <taxon>Gammaproteobacteria</taxon>
        <taxon>Oceanospirillales</taxon>
        <taxon>Balneatrichaceae</taxon>
        <taxon>Balneatrix</taxon>
    </lineage>
</organism>
<dbReference type="RefSeq" id="WP_027314216.1">
    <property type="nucleotide sequence ID" value="NZ_JBHLZN010000004.1"/>
</dbReference>
<accession>A0ABV5ZEY7</accession>
<dbReference type="Proteomes" id="UP001589628">
    <property type="component" value="Unassembled WGS sequence"/>
</dbReference>
<name>A0ABV5ZEY7_9GAMM</name>
<proteinExistence type="inferred from homology"/>
<evidence type="ECO:0000256" key="4">
    <source>
        <dbReference type="ARBA" id="ARBA00022692"/>
    </source>
</evidence>
<comment type="subcellular location">
    <subcellularLocation>
        <location evidence="1 7">Cell membrane</location>
        <topology evidence="1 7">Multi-pass membrane protein</topology>
    </subcellularLocation>
</comment>
<evidence type="ECO:0000313" key="10">
    <source>
        <dbReference type="Proteomes" id="UP001589628"/>
    </source>
</evidence>
<reference evidence="9 10" key="1">
    <citation type="submission" date="2024-09" db="EMBL/GenBank/DDBJ databases">
        <authorList>
            <person name="Sun Q."/>
            <person name="Mori K."/>
        </authorList>
    </citation>
    <scope>NUCLEOTIDE SEQUENCE [LARGE SCALE GENOMIC DNA]</scope>
    <source>
        <strain evidence="9 10">ATCC 51285</strain>
    </source>
</reference>
<dbReference type="PANTHER" id="PTHR43386:SF26">
    <property type="entry name" value="ABC TRANSPORTER PERMEASE PROTEIN"/>
    <property type="match status" value="1"/>
</dbReference>
<dbReference type="InterPro" id="IPR050366">
    <property type="entry name" value="BP-dependent_transpt_permease"/>
</dbReference>
<evidence type="ECO:0000256" key="7">
    <source>
        <dbReference type="RuleBase" id="RU363032"/>
    </source>
</evidence>
<gene>
    <name evidence="9" type="ORF">ACFFLH_12280</name>
</gene>
<sequence>MTHPTSSHASLQGSTAALRIVRQLLSKPLSALALLCCLLVILAALFAPWLAPLNPYDLASIDIMDAQLAPGSQNFAATLTYYLGTDGQGRDMFSAILYGLRTSLFVGVFSGLIAMTIGTFLGLIAAYYGGRTDTLIMRAVDIMLGFPTIMVALLLLAMLGQGVEKVIFALVVVQWAYYTRAVRSSALVESNQEYMEAARCLALPSQRILLRHLLPNCLSPLIVIGTIQTASAISTEATLSFLGLGVPITEPSLGLLIANGSQFLLSGSYWISLYPGLVLLLTLFSINILGDRLRDLLNPRLQK</sequence>
<protein>
    <submittedName>
        <fullName evidence="9">ABC transporter permease</fullName>
    </submittedName>
</protein>
<dbReference type="Pfam" id="PF00528">
    <property type="entry name" value="BPD_transp_1"/>
    <property type="match status" value="1"/>
</dbReference>
<feature type="domain" description="ABC transmembrane type-1" evidence="8">
    <location>
        <begin position="100"/>
        <end position="290"/>
    </location>
</feature>
<evidence type="ECO:0000259" key="8">
    <source>
        <dbReference type="PROSITE" id="PS50928"/>
    </source>
</evidence>
<evidence type="ECO:0000256" key="2">
    <source>
        <dbReference type="ARBA" id="ARBA00022448"/>
    </source>
</evidence>
<evidence type="ECO:0000256" key="6">
    <source>
        <dbReference type="ARBA" id="ARBA00023136"/>
    </source>
</evidence>
<evidence type="ECO:0000313" key="9">
    <source>
        <dbReference type="EMBL" id="MFB9887188.1"/>
    </source>
</evidence>
<comment type="similarity">
    <text evidence="7">Belongs to the binding-protein-dependent transport system permease family.</text>
</comment>
<feature type="transmembrane region" description="Helical" evidence="7">
    <location>
        <begin position="29"/>
        <end position="51"/>
    </location>
</feature>